<keyword evidence="2" id="KW-1185">Reference proteome</keyword>
<dbReference type="EMBL" id="ASQP01000136">
    <property type="protein sequence ID" value="OMI39747.1"/>
    <property type="molecule type" value="Genomic_DNA"/>
</dbReference>
<accession>A0A1R1SNE9</accession>
<dbReference type="AlphaFoldDB" id="A0A1R1SNE9"/>
<sequence length="301" mass="34648">MSEPGRRDGDGPSGPCDRSAIFEELRERAIALRREGLSRRQIRDRLKVHNNDILNRLLEGEPPPEWTKRPNTKDGLRAKAREMRLRGMTYDQIQLELGCSKSSISLWVRDLPKPPPRTREEASAIAKRGWEATLRRREIERQQTKLAAAREIGEMTDRELFIAGVALYWAEGAKDKPYQRRETLQFINSDPNVIELYLRWLDLLEVPPEHLRFRLSIHESADVPAATRFWAELAGVDPSTFQRATLKKHNPKTTRHNTTDAYRGCLVIYVAQSAELYRRIEGAWYGIVVGAKSVTSTRRPI</sequence>
<dbReference type="STRING" id="67365.GCA_001704635_07212"/>
<comment type="caution">
    <text evidence="1">The sequence shown here is derived from an EMBL/GenBank/DDBJ whole genome shotgun (WGS) entry which is preliminary data.</text>
</comment>
<evidence type="ECO:0000313" key="2">
    <source>
        <dbReference type="Proteomes" id="UP000186168"/>
    </source>
</evidence>
<evidence type="ECO:0000313" key="1">
    <source>
        <dbReference type="EMBL" id="OMI39747.1"/>
    </source>
</evidence>
<reference evidence="1 2" key="1">
    <citation type="submission" date="2013-05" db="EMBL/GenBank/DDBJ databases">
        <title>Genome sequence of Streptomyces sparsogenes DSM 40356.</title>
        <authorList>
            <person name="Coyne S."/>
            <person name="Seebeck F.P."/>
        </authorList>
    </citation>
    <scope>NUCLEOTIDE SEQUENCE [LARGE SCALE GENOMIC DNA]</scope>
    <source>
        <strain evidence="1 2">DSM 40356</strain>
    </source>
</reference>
<name>A0A1R1SNE9_9ACTN</name>
<organism evidence="1 2">
    <name type="scientific">Streptomyces sparsogenes DSM 40356</name>
    <dbReference type="NCBI Taxonomy" id="1331668"/>
    <lineage>
        <taxon>Bacteria</taxon>
        <taxon>Bacillati</taxon>
        <taxon>Actinomycetota</taxon>
        <taxon>Actinomycetes</taxon>
        <taxon>Kitasatosporales</taxon>
        <taxon>Streptomycetaceae</taxon>
        <taxon>Streptomyces</taxon>
    </lineage>
</organism>
<proteinExistence type="predicted"/>
<protein>
    <submittedName>
        <fullName evidence="1">Uncharacterized protein</fullName>
    </submittedName>
</protein>
<dbReference type="RefSeq" id="WP_065963737.1">
    <property type="nucleotide sequence ID" value="NZ_ASQP01000136.1"/>
</dbReference>
<dbReference type="GeneID" id="96744660"/>
<gene>
    <name evidence="1" type="ORF">SPAR_09311</name>
</gene>
<dbReference type="Proteomes" id="UP000186168">
    <property type="component" value="Unassembled WGS sequence"/>
</dbReference>